<gene>
    <name evidence="3" type="ORF">ACFP3U_24715</name>
</gene>
<keyword evidence="2" id="KW-1133">Transmembrane helix</keyword>
<keyword evidence="4" id="KW-1185">Reference proteome</keyword>
<feature type="transmembrane region" description="Helical" evidence="2">
    <location>
        <begin position="307"/>
        <end position="323"/>
    </location>
</feature>
<dbReference type="RefSeq" id="WP_380227836.1">
    <property type="nucleotide sequence ID" value="NZ_JBHSOF010000036.1"/>
</dbReference>
<feature type="compositionally biased region" description="Basic residues" evidence="1">
    <location>
        <begin position="257"/>
        <end position="266"/>
    </location>
</feature>
<proteinExistence type="predicted"/>
<protein>
    <submittedName>
        <fullName evidence="3">Uncharacterized protein</fullName>
    </submittedName>
</protein>
<feature type="compositionally biased region" description="Basic and acidic residues" evidence="1">
    <location>
        <begin position="203"/>
        <end position="228"/>
    </location>
</feature>
<feature type="compositionally biased region" description="Basic and acidic residues" evidence="1">
    <location>
        <begin position="166"/>
        <end position="185"/>
    </location>
</feature>
<feature type="region of interest" description="Disordered" evidence="1">
    <location>
        <begin position="203"/>
        <end position="273"/>
    </location>
</feature>
<keyword evidence="2" id="KW-0472">Membrane</keyword>
<feature type="region of interest" description="Disordered" evidence="1">
    <location>
        <begin position="1"/>
        <end position="64"/>
    </location>
</feature>
<dbReference type="EMBL" id="JBHSOF010000036">
    <property type="protein sequence ID" value="MFC5666164.1"/>
    <property type="molecule type" value="Genomic_DNA"/>
</dbReference>
<name>A0ABW0XAQ6_9ACTN</name>
<feature type="compositionally biased region" description="Pro residues" evidence="1">
    <location>
        <begin position="35"/>
        <end position="59"/>
    </location>
</feature>
<accession>A0ABW0XAQ6</accession>
<reference evidence="4" key="1">
    <citation type="journal article" date="2019" name="Int. J. Syst. Evol. Microbiol.">
        <title>The Global Catalogue of Microorganisms (GCM) 10K type strain sequencing project: providing services to taxonomists for standard genome sequencing and annotation.</title>
        <authorList>
            <consortium name="The Broad Institute Genomics Platform"/>
            <consortium name="The Broad Institute Genome Sequencing Center for Infectious Disease"/>
            <person name="Wu L."/>
            <person name="Ma J."/>
        </authorList>
    </citation>
    <scope>NUCLEOTIDE SEQUENCE [LARGE SCALE GENOMIC DNA]</scope>
    <source>
        <strain evidence="4">CGMCC 4.1437</strain>
    </source>
</reference>
<organism evidence="3 4">
    <name type="scientific">Kitasatospora misakiensis</name>
    <dbReference type="NCBI Taxonomy" id="67330"/>
    <lineage>
        <taxon>Bacteria</taxon>
        <taxon>Bacillati</taxon>
        <taxon>Actinomycetota</taxon>
        <taxon>Actinomycetes</taxon>
        <taxon>Kitasatosporales</taxon>
        <taxon>Streptomycetaceae</taxon>
        <taxon>Kitasatospora</taxon>
    </lineage>
</organism>
<feature type="compositionally biased region" description="Basic and acidic residues" evidence="1">
    <location>
        <begin position="245"/>
        <end position="256"/>
    </location>
</feature>
<evidence type="ECO:0000256" key="1">
    <source>
        <dbReference type="SAM" id="MobiDB-lite"/>
    </source>
</evidence>
<evidence type="ECO:0000256" key="2">
    <source>
        <dbReference type="SAM" id="Phobius"/>
    </source>
</evidence>
<evidence type="ECO:0000313" key="3">
    <source>
        <dbReference type="EMBL" id="MFC5666164.1"/>
    </source>
</evidence>
<feature type="region of interest" description="Disordered" evidence="1">
    <location>
        <begin position="159"/>
        <end position="185"/>
    </location>
</feature>
<keyword evidence="2" id="KW-0812">Transmembrane</keyword>
<dbReference type="Proteomes" id="UP001595975">
    <property type="component" value="Unassembled WGS sequence"/>
</dbReference>
<evidence type="ECO:0000313" key="4">
    <source>
        <dbReference type="Proteomes" id="UP001595975"/>
    </source>
</evidence>
<sequence length="370" mass="40180">MTTPHNGDWDDDLADLLQRLVTLGPTPGGPAGAPTAPPVPPMPSVPPMPTVAPQSPPAAPAGTGPVVDEWWRKSGPVVHTPVPLGGDQTAERPSFEAAAQAFWAPVGQILTQQVPHIAEQVGQQVTQLMTETEAQRHAREQVQYEAVVAAQRAVRDSQFAAAGETAEQRTERHRIEDALGPGHRRDDLVGMVDLLAERIGETPDERATRRRAEHELDRQRARAREDAARAAAGETPEQRTRRHREQQLADRREARTRARRQRRRAARTAGPSDRTRRFRRWCVLTAISATGGWATGLVPLIAPGGPFVGLLVAAFGWALDLQVRDRGRQRVSEVTGPFPLITLVALRVPVASGLAVAAGLDRLLAALPLN</sequence>
<comment type="caution">
    <text evidence="3">The sequence shown here is derived from an EMBL/GenBank/DDBJ whole genome shotgun (WGS) entry which is preliminary data.</text>
</comment>